<dbReference type="AlphaFoldDB" id="A0A2A9DLU4"/>
<proteinExistence type="predicted"/>
<evidence type="ECO:0000256" key="1">
    <source>
        <dbReference type="SAM" id="Phobius"/>
    </source>
</evidence>
<protein>
    <submittedName>
        <fullName evidence="2">Putative membrane protein</fullName>
    </submittedName>
</protein>
<sequence length="130" mass="13770">MRFLWNLLINAAGMGVALYVVVAFVPGVALETAGTDVHPAWVFLGAGLVFALVNMLVRPIVRVVSLPLNILTLGLFALVMNAGMFWLQAWAARAAGIGLDVTTVRAAFTGAIAMGLVGWVIGPLARVLRR</sequence>
<feature type="transmembrane region" description="Helical" evidence="1">
    <location>
        <begin position="7"/>
        <end position="29"/>
    </location>
</feature>
<gene>
    <name evidence="2" type="ORF">ATK06_0643</name>
</gene>
<dbReference type="Pfam" id="PF04020">
    <property type="entry name" value="Phage_holin_4_2"/>
    <property type="match status" value="1"/>
</dbReference>
<dbReference type="Proteomes" id="UP000221653">
    <property type="component" value="Unassembled WGS sequence"/>
</dbReference>
<evidence type="ECO:0000313" key="3">
    <source>
        <dbReference type="Proteomes" id="UP000221653"/>
    </source>
</evidence>
<name>A0A2A9DLU4_9CORY</name>
<dbReference type="InterPro" id="IPR007165">
    <property type="entry name" value="Phage_holin_4_2"/>
</dbReference>
<feature type="transmembrane region" description="Helical" evidence="1">
    <location>
        <begin position="107"/>
        <end position="128"/>
    </location>
</feature>
<reference evidence="2 3" key="1">
    <citation type="submission" date="2017-10" db="EMBL/GenBank/DDBJ databases">
        <title>Sequencing the genomes of 1000 actinobacteria strains.</title>
        <authorList>
            <person name="Klenk H.-P."/>
        </authorList>
    </citation>
    <scope>NUCLEOTIDE SEQUENCE [LARGE SCALE GENOMIC DNA]</scope>
    <source>
        <strain evidence="2 3">DSM 20688</strain>
    </source>
</reference>
<dbReference type="EMBL" id="PDJF01000001">
    <property type="protein sequence ID" value="PFG27573.1"/>
    <property type="molecule type" value="Genomic_DNA"/>
</dbReference>
<dbReference type="PANTHER" id="PTHR37309:SF1">
    <property type="entry name" value="SLR0284 PROTEIN"/>
    <property type="match status" value="1"/>
</dbReference>
<dbReference type="STRING" id="1724.GCA_001044175_00091"/>
<comment type="caution">
    <text evidence="2">The sequence shown here is derived from an EMBL/GenBank/DDBJ whole genome shotgun (WGS) entry which is preliminary data.</text>
</comment>
<dbReference type="OrthoDB" id="9810847at2"/>
<keyword evidence="1" id="KW-0472">Membrane</keyword>
<accession>A0A2A9DLU4</accession>
<organism evidence="2 3">
    <name type="scientific">Corynebacterium renale</name>
    <dbReference type="NCBI Taxonomy" id="1724"/>
    <lineage>
        <taxon>Bacteria</taxon>
        <taxon>Bacillati</taxon>
        <taxon>Actinomycetota</taxon>
        <taxon>Actinomycetes</taxon>
        <taxon>Mycobacteriales</taxon>
        <taxon>Corynebacteriaceae</taxon>
        <taxon>Corynebacterium</taxon>
    </lineage>
</organism>
<feature type="transmembrane region" description="Helical" evidence="1">
    <location>
        <begin position="68"/>
        <end position="87"/>
    </location>
</feature>
<feature type="transmembrane region" description="Helical" evidence="1">
    <location>
        <begin position="41"/>
        <end position="61"/>
    </location>
</feature>
<keyword evidence="1" id="KW-0812">Transmembrane</keyword>
<keyword evidence="1" id="KW-1133">Transmembrane helix</keyword>
<dbReference type="PANTHER" id="PTHR37309">
    <property type="entry name" value="SLR0284 PROTEIN"/>
    <property type="match status" value="1"/>
</dbReference>
<evidence type="ECO:0000313" key="2">
    <source>
        <dbReference type="EMBL" id="PFG27573.1"/>
    </source>
</evidence>
<keyword evidence="3" id="KW-1185">Reference proteome</keyword>
<dbReference type="RefSeq" id="WP_048378700.1">
    <property type="nucleotide sequence ID" value="NZ_LDYE01000001.1"/>
</dbReference>